<dbReference type="EMBL" id="CP019791">
    <property type="protein sequence ID" value="AQT68698.1"/>
    <property type="molecule type" value="Genomic_DNA"/>
</dbReference>
<dbReference type="Proteomes" id="UP000189674">
    <property type="component" value="Chromosome"/>
</dbReference>
<keyword evidence="2" id="KW-1185">Reference proteome</keyword>
<reference evidence="2" key="1">
    <citation type="submission" date="2017-02" db="EMBL/GenBank/DDBJ databases">
        <title>Comparative genomics and description of representatives of a novel lineage of planctomycetes thriving in anoxic sediments.</title>
        <authorList>
            <person name="Spring S."/>
            <person name="Bunk B."/>
            <person name="Sproer C."/>
        </authorList>
    </citation>
    <scope>NUCLEOTIDE SEQUENCE [LARGE SCALE GENOMIC DNA]</scope>
    <source>
        <strain evidence="2">ST-NAGAB-D1</strain>
    </source>
</reference>
<sequence length="204" mass="22880">MISRTSKLTHSAYTIAKNGTNWEIKEAIDSNPVGLAIVQFGGPFHSPFHKKNNRAAASLINSKELVNVFNRDSGLVGMPALSHKRHIIAYLRHVLVCSDPEIEIPDGYPCIDGKPIFIQESGVFIYPERSASSYPNNCYFCSNKIKLNTPNGTKIIWQNKSKSRGSSIHAALCNRCGSYFVFESRRQATLYLQNTSLRLKKPYK</sequence>
<accession>A0A1U9NLT4</accession>
<proteinExistence type="predicted"/>
<dbReference type="KEGG" id="alus:STSP2_01870"/>
<protein>
    <submittedName>
        <fullName evidence="1">Uncharacterized protein</fullName>
    </submittedName>
</protein>
<organism evidence="1 2">
    <name type="scientific">Anaerohalosphaera lusitana</name>
    <dbReference type="NCBI Taxonomy" id="1936003"/>
    <lineage>
        <taxon>Bacteria</taxon>
        <taxon>Pseudomonadati</taxon>
        <taxon>Planctomycetota</taxon>
        <taxon>Phycisphaerae</taxon>
        <taxon>Sedimentisphaerales</taxon>
        <taxon>Anaerohalosphaeraceae</taxon>
        <taxon>Anaerohalosphaera</taxon>
    </lineage>
</organism>
<evidence type="ECO:0000313" key="2">
    <source>
        <dbReference type="Proteomes" id="UP000189674"/>
    </source>
</evidence>
<dbReference type="RefSeq" id="WP_146661932.1">
    <property type="nucleotide sequence ID" value="NZ_CP019791.1"/>
</dbReference>
<evidence type="ECO:0000313" key="1">
    <source>
        <dbReference type="EMBL" id="AQT68698.1"/>
    </source>
</evidence>
<gene>
    <name evidence="1" type="ORF">STSP2_01870</name>
</gene>
<name>A0A1U9NLT4_9BACT</name>
<dbReference type="AlphaFoldDB" id="A0A1U9NLT4"/>
<dbReference type="STRING" id="1936003.STSP2_01870"/>